<organism evidence="2 3">
    <name type="scientific">Heterodera trifolii</name>
    <dbReference type="NCBI Taxonomy" id="157864"/>
    <lineage>
        <taxon>Eukaryota</taxon>
        <taxon>Metazoa</taxon>
        <taxon>Ecdysozoa</taxon>
        <taxon>Nematoda</taxon>
        <taxon>Chromadorea</taxon>
        <taxon>Rhabditida</taxon>
        <taxon>Tylenchina</taxon>
        <taxon>Tylenchomorpha</taxon>
        <taxon>Tylenchoidea</taxon>
        <taxon>Heteroderidae</taxon>
        <taxon>Heteroderinae</taxon>
        <taxon>Heterodera</taxon>
    </lineage>
</organism>
<evidence type="ECO:0000256" key="1">
    <source>
        <dbReference type="SAM" id="MobiDB-lite"/>
    </source>
</evidence>
<gene>
    <name evidence="2" type="ORF">niasHT_018669</name>
</gene>
<protein>
    <submittedName>
        <fullName evidence="2">Uncharacterized protein</fullName>
    </submittedName>
</protein>
<dbReference type="Proteomes" id="UP001620626">
    <property type="component" value="Unassembled WGS sequence"/>
</dbReference>
<proteinExistence type="predicted"/>
<dbReference type="EMBL" id="JBICBT010000396">
    <property type="protein sequence ID" value="KAL3115119.1"/>
    <property type="molecule type" value="Genomic_DNA"/>
</dbReference>
<feature type="compositionally biased region" description="Low complexity" evidence="1">
    <location>
        <begin position="342"/>
        <end position="356"/>
    </location>
</feature>
<feature type="region of interest" description="Disordered" evidence="1">
    <location>
        <begin position="269"/>
        <end position="356"/>
    </location>
</feature>
<sequence length="356" mass="36716">MNRRWMCGDIWLNILPFFDHAKLGLKMALVSDRFDILVDAHFDGKKEFTLWRIIRIDKDEGPKPKLSVQIDGIFVQFPMPNRPLPNKIRFRFLLIDCWAARNSTTKKVQVASTRDRLTTQNDSIRGQKLTKTNTYNSKYKIITKKKKVERGLKIDAVANHGSQKNPAIALHPCFFCKKNSLSLTKSLTDEITSDKPTGQSAAPGGTSAAGGTSAVGQQPAEASKKSLAPAGTASTVPSVYAAPGTGTVMGTTSQKSAAPAAGASALGTASQKTAPAGGTSALGTTSQKTAPAGGTSALGIASQKTAPAGGTSALGTASQKSAAGGTTLKSAPVGGASALGTASQKSAAGGAASQKA</sequence>
<reference evidence="2 3" key="1">
    <citation type="submission" date="2024-10" db="EMBL/GenBank/DDBJ databases">
        <authorList>
            <person name="Kim D."/>
        </authorList>
    </citation>
    <scope>NUCLEOTIDE SEQUENCE [LARGE SCALE GENOMIC DNA]</scope>
    <source>
        <strain evidence="2">BH-2024</strain>
    </source>
</reference>
<evidence type="ECO:0000313" key="3">
    <source>
        <dbReference type="Proteomes" id="UP001620626"/>
    </source>
</evidence>
<feature type="compositionally biased region" description="Low complexity" evidence="1">
    <location>
        <begin position="197"/>
        <end position="218"/>
    </location>
</feature>
<evidence type="ECO:0000313" key="2">
    <source>
        <dbReference type="EMBL" id="KAL3115119.1"/>
    </source>
</evidence>
<comment type="caution">
    <text evidence="2">The sequence shown here is derived from an EMBL/GenBank/DDBJ whole genome shotgun (WGS) entry which is preliminary data.</text>
</comment>
<feature type="region of interest" description="Disordered" evidence="1">
    <location>
        <begin position="190"/>
        <end position="238"/>
    </location>
</feature>
<keyword evidence="3" id="KW-1185">Reference proteome</keyword>
<accession>A0ABD2LLC3</accession>
<name>A0ABD2LLC3_9BILA</name>
<dbReference type="AlphaFoldDB" id="A0ABD2LLC3"/>